<feature type="domain" description="Reverse transcriptase" evidence="1">
    <location>
        <begin position="198"/>
        <end position="379"/>
    </location>
</feature>
<dbReference type="Gene3D" id="3.30.70.270">
    <property type="match status" value="1"/>
</dbReference>
<dbReference type="InterPro" id="IPR043128">
    <property type="entry name" value="Rev_trsase/Diguanyl_cyclase"/>
</dbReference>
<reference evidence="2" key="1">
    <citation type="submission" date="2014-07" db="EMBL/GenBank/DDBJ databases">
        <authorList>
            <person name="Martin A.A"/>
            <person name="De Silva N."/>
        </authorList>
    </citation>
    <scope>NUCLEOTIDE SEQUENCE</scope>
</reference>
<dbReference type="PANTHER" id="PTHR37984">
    <property type="entry name" value="PROTEIN CBG26694"/>
    <property type="match status" value="1"/>
</dbReference>
<reference evidence="3" key="2">
    <citation type="submission" date="2015-08" db="UniProtKB">
        <authorList>
            <consortium name="WormBaseParasite"/>
        </authorList>
    </citation>
    <scope>IDENTIFICATION</scope>
</reference>
<sequence>MFQKNSMFRANSYVSLYYENAKDLAAAFFKHLEKEVPCKESLQNWDTLNKTSVHHRSVQALIDNVKLSTSMYLDSCSGFNYLSMKSWKNIGEPSLDLLDTVEIKDVGTNIISCLGALVIPVVLDNIKHTCKFYVWEHECDIINFGNLKRLGFIGCESIEKKLENCAQIRVLNLSMSFDVSENFKPCVMPFRKLKPNVQNLVKQRLEEECKLGYLKKIPLKQVSNASTIVIILKSTSLSSFRKHKIIYHLRIFFNSERKKDVRYLYSIDLKNAYKQFTIHSKNRDFATINTLFGFYQTLRAEFGIASIPALFNNVLPDLIDSIAKTYWHFDDIIVISKTESGNRAALPQLFQVLEKNNIVCNRQKSQIMVNFIDFLGFCISSDGIIQASNKIKGLILDSPTDSTSLRSALAKMFYARLFIPDFAKLAKSLYPKKNKNFVGLN</sequence>
<dbReference type="AlphaFoldDB" id="A0A0K0FD12"/>
<dbReference type="Pfam" id="PF00078">
    <property type="entry name" value="RVT_1"/>
    <property type="match status" value="1"/>
</dbReference>
<protein>
    <submittedName>
        <fullName evidence="3">Reverse transcriptase domain-containing protein</fullName>
    </submittedName>
</protein>
<dbReference type="InterPro" id="IPR043502">
    <property type="entry name" value="DNA/RNA_pol_sf"/>
</dbReference>
<dbReference type="InterPro" id="IPR000477">
    <property type="entry name" value="RT_dom"/>
</dbReference>
<evidence type="ECO:0000259" key="1">
    <source>
        <dbReference type="PROSITE" id="PS50878"/>
    </source>
</evidence>
<keyword evidence="2" id="KW-1185">Reference proteome</keyword>
<dbReference type="Proteomes" id="UP000035680">
    <property type="component" value="Unassembled WGS sequence"/>
</dbReference>
<organism evidence="2 3">
    <name type="scientific">Strongyloides venezuelensis</name>
    <name type="common">Threadworm</name>
    <dbReference type="NCBI Taxonomy" id="75913"/>
    <lineage>
        <taxon>Eukaryota</taxon>
        <taxon>Metazoa</taxon>
        <taxon>Ecdysozoa</taxon>
        <taxon>Nematoda</taxon>
        <taxon>Chromadorea</taxon>
        <taxon>Rhabditida</taxon>
        <taxon>Tylenchina</taxon>
        <taxon>Panagrolaimomorpha</taxon>
        <taxon>Strongyloidoidea</taxon>
        <taxon>Strongyloididae</taxon>
        <taxon>Strongyloides</taxon>
    </lineage>
</organism>
<dbReference type="SUPFAM" id="SSF56672">
    <property type="entry name" value="DNA/RNA polymerases"/>
    <property type="match status" value="1"/>
</dbReference>
<accession>A0A0K0FD12</accession>
<evidence type="ECO:0000313" key="3">
    <source>
        <dbReference type="WBParaSite" id="SVE_0673000.1"/>
    </source>
</evidence>
<dbReference type="STRING" id="75913.A0A0K0FD12"/>
<dbReference type="WBParaSite" id="SVE_0673000.1">
    <property type="protein sequence ID" value="SVE_0673000.1"/>
    <property type="gene ID" value="SVE_0673000"/>
</dbReference>
<name>A0A0K0FD12_STRVS</name>
<dbReference type="PROSITE" id="PS50878">
    <property type="entry name" value="RT_POL"/>
    <property type="match status" value="1"/>
</dbReference>
<dbReference type="InterPro" id="IPR050951">
    <property type="entry name" value="Retrovirus_Pol_polyprotein"/>
</dbReference>
<dbReference type="PANTHER" id="PTHR37984:SF5">
    <property type="entry name" value="PROTEIN NYNRIN-LIKE"/>
    <property type="match status" value="1"/>
</dbReference>
<dbReference type="Gene3D" id="3.10.10.10">
    <property type="entry name" value="HIV Type 1 Reverse Transcriptase, subunit A, domain 1"/>
    <property type="match status" value="1"/>
</dbReference>
<evidence type="ECO:0000313" key="2">
    <source>
        <dbReference type="Proteomes" id="UP000035680"/>
    </source>
</evidence>
<proteinExistence type="predicted"/>